<dbReference type="Gene3D" id="3.40.50.1970">
    <property type="match status" value="1"/>
</dbReference>
<dbReference type="PANTHER" id="PTHR11496:SF83">
    <property type="entry name" value="HYDROXYACID-OXOACID TRANSHYDROGENASE, MITOCHONDRIAL"/>
    <property type="match status" value="1"/>
</dbReference>
<evidence type="ECO:0000256" key="1">
    <source>
        <dbReference type="ARBA" id="ARBA00001954"/>
    </source>
</evidence>
<evidence type="ECO:0000256" key="7">
    <source>
        <dbReference type="ARBA" id="ARBA00035641"/>
    </source>
</evidence>
<proteinExistence type="inferred from homology"/>
<comment type="caution">
    <text evidence="13">The sequence shown here is derived from an EMBL/GenBank/DDBJ whole genome shotgun (WGS) entry which is preliminary data.</text>
</comment>
<evidence type="ECO:0000259" key="12">
    <source>
        <dbReference type="Pfam" id="PF25137"/>
    </source>
</evidence>
<dbReference type="SUPFAM" id="SSF53720">
    <property type="entry name" value="ALDH-like"/>
    <property type="match status" value="1"/>
</dbReference>
<feature type="domain" description="Fe-containing alcohol dehydrogenase-like C-terminal" evidence="12">
    <location>
        <begin position="656"/>
        <end position="864"/>
    </location>
</feature>
<evidence type="ECO:0000313" key="14">
    <source>
        <dbReference type="Proteomes" id="UP000323664"/>
    </source>
</evidence>
<reference evidence="13 14" key="1">
    <citation type="journal article" date="2019" name="J. Ind. Microbiol. Biotechnol.">
        <title>Paenibacillus amylolyticus 27C64 has a diverse set of carbohydrate-active enzymes and complete pectin deconstruction system.</title>
        <authorList>
            <person name="Keggi C."/>
            <person name="Doran-Peterson J."/>
        </authorList>
    </citation>
    <scope>NUCLEOTIDE SEQUENCE [LARGE SCALE GENOMIC DNA]</scope>
    <source>
        <strain evidence="13 14">27C64</strain>
    </source>
</reference>
<dbReference type="CDD" id="cd07122">
    <property type="entry name" value="ALDH_F20_ACDH"/>
    <property type="match status" value="1"/>
</dbReference>
<dbReference type="Pfam" id="PF00171">
    <property type="entry name" value="Aldedh"/>
    <property type="match status" value="1"/>
</dbReference>
<comment type="cofactor">
    <cofactor evidence="1">
        <name>Fe(2+)</name>
        <dbReference type="ChEBI" id="CHEBI:29033"/>
    </cofactor>
</comment>
<dbReference type="PIRSF" id="PIRSF000111">
    <property type="entry name" value="ALDH_ADH"/>
    <property type="match status" value="1"/>
</dbReference>
<dbReference type="GO" id="GO:0008774">
    <property type="term" value="F:acetaldehyde dehydrogenase (acetylating) activity"/>
    <property type="evidence" value="ECO:0007669"/>
    <property type="project" value="UniProtKB-UniRule"/>
</dbReference>
<dbReference type="NCBIfam" id="NF010378">
    <property type="entry name" value="PRK13805.1"/>
    <property type="match status" value="1"/>
</dbReference>
<dbReference type="Gene3D" id="3.40.309.10">
    <property type="entry name" value="Aldehyde Dehydrogenase, Chain A, domain 2"/>
    <property type="match status" value="1"/>
</dbReference>
<evidence type="ECO:0000256" key="4">
    <source>
        <dbReference type="ARBA" id="ARBA00023004"/>
    </source>
</evidence>
<dbReference type="InterPro" id="IPR034789">
    <property type="entry name" value="AAD_C"/>
</dbReference>
<feature type="domain" description="Alcohol dehydrogenase iron-type/glycerol dehydrogenase GldA" evidence="11">
    <location>
        <begin position="465"/>
        <end position="644"/>
    </location>
</feature>
<keyword evidence="3 9" id="KW-0560">Oxidoreductase</keyword>
<dbReference type="InterPro" id="IPR016161">
    <property type="entry name" value="Ald_DH/histidinol_DH"/>
</dbReference>
<dbReference type="Gene3D" id="3.40.605.10">
    <property type="entry name" value="Aldehyde Dehydrogenase, Chain A, domain 1"/>
    <property type="match status" value="1"/>
</dbReference>
<evidence type="ECO:0000256" key="6">
    <source>
        <dbReference type="ARBA" id="ARBA00023268"/>
    </source>
</evidence>
<comment type="similarity">
    <text evidence="8 9">In the C-terminal section; belongs to the iron-containing alcohol dehydrogenase family.</text>
</comment>
<feature type="domain" description="Aldehyde dehydrogenase" evidence="10">
    <location>
        <begin position="19"/>
        <end position="411"/>
    </location>
</feature>
<dbReference type="Gene3D" id="1.20.1090.10">
    <property type="entry name" value="Dehydroquinate synthase-like - alpha domain"/>
    <property type="match status" value="1"/>
</dbReference>
<sequence>MAVKNEVAPTKEPTAGQYIQTLIDKANKAHAAFMSMDQQQIDRIVQAMALAGLDKHMMLAKMAVEETGRGVYEDKIIKNIFATEYVYNSIKYEKTVGVIEDNEYDSFQKIAEPVGIIMGITPVTNPTSTTMFKALIAIKTRNPIIFGFHPSAQNCSREAAKILLEAAVKNGAPADCIQWIDDPSMDRTNALMNHNDVALILATGGSAMVRAAYSCGKPALGVGPGNVPCFIEKSADINQAVTDLILSKSFDNGMICASEQAVIIEEPIFDQVKKKMITNGCYFVNKEEAAKLTAGAINAEKCAVNPTIVGQSAVNIAKMCGIEVPAGTKILVAEIEGVGTKFPLSAEKLSPVLACYKVKSAKDGIERAAEVVAFGGMGHSSVIHSNNEEVINQFADRLQTGRIIVNSPSTHGAIGDIYNTNMPSLTLGCGSYGRNSTSSNVTAVNLINVKRVARRTVNMQWFKVPNKVYFEKGATQYLAKMPDITRVAIITDAVMVKLGYVEKVEHYLRQRQTPVAIEVFSEVEPDPSTTTVDRGTAMMERFQPDCIIALGGGSPMDAAKAMWLFYEYPDTDFNNLKQKFMDIRKRIYKYPRLGSKAKFVAIPTTSGTGSEVTSFAVITDKEHGNTKYPLADYELTPDVAIVDPEFVYSLPRTAVADTGMDVLTHAIEAYVSVMANDYTDGLAIKAIQLVFQYLEQSALQGDKLAREKMHNASTIAGMAFANAFLGINHSLAHKWGGQYHTAHGRTNAILMPHVIRYNAKKPTKFASFPKYSHFVADERYAEIARILGLPARTTEEGVNSLIKAIRDLNKKLGIEESFQEIGFDAKDFESRVDYLADRAFEDQCTTANPKLPLVTELADVYRNAFYGKFE</sequence>
<dbReference type="AlphaFoldDB" id="A0A5M9WJL5"/>
<dbReference type="GO" id="GO:0015976">
    <property type="term" value="P:carbon utilization"/>
    <property type="evidence" value="ECO:0007669"/>
    <property type="project" value="InterPro"/>
</dbReference>
<comment type="similarity">
    <text evidence="2">Belongs to the iron-containing alcohol dehydrogenase family.</text>
</comment>
<dbReference type="InterPro" id="IPR016162">
    <property type="entry name" value="Ald_DH_N"/>
</dbReference>
<keyword evidence="4" id="KW-0408">Iron</keyword>
<dbReference type="Proteomes" id="UP000323664">
    <property type="component" value="Unassembled WGS sequence"/>
</dbReference>
<dbReference type="Pfam" id="PF25137">
    <property type="entry name" value="ADH_Fe_C"/>
    <property type="match status" value="1"/>
</dbReference>
<dbReference type="InterPro" id="IPR056798">
    <property type="entry name" value="ADH_Fe_C"/>
</dbReference>
<name>A0A5M9WJL5_PAEAM</name>
<evidence type="ECO:0000256" key="3">
    <source>
        <dbReference type="ARBA" id="ARBA00023002"/>
    </source>
</evidence>
<dbReference type="FunFam" id="1.20.1090.10:FF:000001">
    <property type="entry name" value="Aldehyde-alcohol dehydrogenase"/>
    <property type="match status" value="1"/>
</dbReference>
<evidence type="ECO:0000256" key="2">
    <source>
        <dbReference type="ARBA" id="ARBA00007358"/>
    </source>
</evidence>
<dbReference type="RefSeq" id="WP_123062281.1">
    <property type="nucleotide sequence ID" value="NZ_RIAS01000001.1"/>
</dbReference>
<dbReference type="InterPro" id="IPR016163">
    <property type="entry name" value="Ald_DH_C"/>
</dbReference>
<gene>
    <name evidence="13" type="primary">adhE</name>
    <name evidence="13" type="synonym">adhC</name>
    <name evidence="13" type="ORF">EC604_00535</name>
</gene>
<evidence type="ECO:0000256" key="5">
    <source>
        <dbReference type="ARBA" id="ARBA00023027"/>
    </source>
</evidence>
<dbReference type="GO" id="GO:0006066">
    <property type="term" value="P:alcohol metabolic process"/>
    <property type="evidence" value="ECO:0007669"/>
    <property type="project" value="InterPro"/>
</dbReference>
<dbReference type="GO" id="GO:0046872">
    <property type="term" value="F:metal ion binding"/>
    <property type="evidence" value="ECO:0007669"/>
    <property type="project" value="InterPro"/>
</dbReference>
<keyword evidence="6" id="KW-0511">Multifunctional enzyme</keyword>
<evidence type="ECO:0000256" key="9">
    <source>
        <dbReference type="PIRNR" id="PIRNR000111"/>
    </source>
</evidence>
<accession>A0A5M9WJL5</accession>
<dbReference type="InterPro" id="IPR018211">
    <property type="entry name" value="ADH_Fe_CS"/>
</dbReference>
<comment type="similarity">
    <text evidence="7 9">In the N-terminal section; belongs to the aldehyde dehydrogenase family.</text>
</comment>
<dbReference type="FunFam" id="3.40.50.1970:FF:000002">
    <property type="entry name" value="Aldehyde-alcohol dehydrogenase"/>
    <property type="match status" value="1"/>
</dbReference>
<dbReference type="InterPro" id="IPR001670">
    <property type="entry name" value="ADH_Fe/GldA"/>
</dbReference>
<evidence type="ECO:0000259" key="10">
    <source>
        <dbReference type="Pfam" id="PF00171"/>
    </source>
</evidence>
<dbReference type="GO" id="GO:0004022">
    <property type="term" value="F:alcohol dehydrogenase (NAD+) activity"/>
    <property type="evidence" value="ECO:0007669"/>
    <property type="project" value="UniProtKB-UniRule"/>
</dbReference>
<dbReference type="Pfam" id="PF00465">
    <property type="entry name" value="Fe-ADH"/>
    <property type="match status" value="1"/>
</dbReference>
<keyword evidence="5" id="KW-0520">NAD</keyword>
<dbReference type="EMBL" id="RIAS01000001">
    <property type="protein sequence ID" value="KAA8782332.1"/>
    <property type="molecule type" value="Genomic_DNA"/>
</dbReference>
<dbReference type="PANTHER" id="PTHR11496">
    <property type="entry name" value="ALCOHOL DEHYDROGENASE"/>
    <property type="match status" value="1"/>
</dbReference>
<dbReference type="InterPro" id="IPR039697">
    <property type="entry name" value="Alcohol_dehydrogenase_Fe"/>
</dbReference>
<dbReference type="PROSITE" id="PS00913">
    <property type="entry name" value="ADH_IRON_1"/>
    <property type="match status" value="1"/>
</dbReference>
<dbReference type="OrthoDB" id="9815791at2"/>
<organism evidence="13 14">
    <name type="scientific">Paenibacillus amylolyticus</name>
    <dbReference type="NCBI Taxonomy" id="1451"/>
    <lineage>
        <taxon>Bacteria</taxon>
        <taxon>Bacillati</taxon>
        <taxon>Bacillota</taxon>
        <taxon>Bacilli</taxon>
        <taxon>Bacillales</taxon>
        <taxon>Paenibacillaceae</taxon>
        <taxon>Paenibacillus</taxon>
    </lineage>
</organism>
<protein>
    <recommendedName>
        <fullName evidence="9">Aldehyde-alcohol dehydrogenase</fullName>
    </recommendedName>
</protein>
<evidence type="ECO:0000259" key="11">
    <source>
        <dbReference type="Pfam" id="PF00465"/>
    </source>
</evidence>
<dbReference type="InterPro" id="IPR015590">
    <property type="entry name" value="Aldehyde_DH_dom"/>
</dbReference>
<evidence type="ECO:0000313" key="13">
    <source>
        <dbReference type="EMBL" id="KAA8782332.1"/>
    </source>
</evidence>
<dbReference type="SUPFAM" id="SSF56796">
    <property type="entry name" value="Dehydroquinate synthase-like"/>
    <property type="match status" value="1"/>
</dbReference>
<dbReference type="CDD" id="cd08178">
    <property type="entry name" value="AAD_C"/>
    <property type="match status" value="1"/>
</dbReference>
<evidence type="ECO:0000256" key="8">
    <source>
        <dbReference type="ARBA" id="ARBA00035645"/>
    </source>
</evidence>
<dbReference type="InterPro" id="IPR012079">
    <property type="entry name" value="Bifunc_Ald-ADH"/>
</dbReference>